<dbReference type="EMBL" id="SUMG01000026">
    <property type="protein sequence ID" value="NBG89476.1"/>
    <property type="molecule type" value="Genomic_DNA"/>
</dbReference>
<reference evidence="2 3" key="1">
    <citation type="submission" date="2019-04" db="EMBL/GenBank/DDBJ databases">
        <title>Isachenkonia alkalipeptolytica gen. nov. sp. nov. a new anaerobic, alkiliphilic organothrophic bacterium capable to reduce synthesized ferrihydrite isolated from a soda lake.</title>
        <authorList>
            <person name="Toshchakov S.V."/>
            <person name="Zavarzina D.G."/>
            <person name="Zhilina T.N."/>
            <person name="Kostrikina N.A."/>
            <person name="Kublanov I.V."/>
        </authorList>
    </citation>
    <scope>NUCLEOTIDE SEQUENCE [LARGE SCALE GENOMIC DNA]</scope>
    <source>
        <strain evidence="2 3">Z-1701</strain>
    </source>
</reference>
<dbReference type="InterPro" id="IPR032256">
    <property type="entry name" value="DUF4829"/>
</dbReference>
<dbReference type="Proteomes" id="UP000449710">
    <property type="component" value="Unassembled WGS sequence"/>
</dbReference>
<name>A0AA43XN13_9CLOT</name>
<dbReference type="Pfam" id="PF16111">
    <property type="entry name" value="DUF4829"/>
    <property type="match status" value="1"/>
</dbReference>
<evidence type="ECO:0000313" key="2">
    <source>
        <dbReference type="EMBL" id="NBG89476.1"/>
    </source>
</evidence>
<dbReference type="AlphaFoldDB" id="A0AA43XN13"/>
<protein>
    <submittedName>
        <fullName evidence="2">DUF4829 domain-containing protein</fullName>
    </submittedName>
</protein>
<evidence type="ECO:0000259" key="1">
    <source>
        <dbReference type="Pfam" id="PF16111"/>
    </source>
</evidence>
<keyword evidence="3" id="KW-1185">Reference proteome</keyword>
<dbReference type="RefSeq" id="WP_160723187.1">
    <property type="nucleotide sequence ID" value="NZ_SUMG01000026.1"/>
</dbReference>
<feature type="domain" description="DUF4829" evidence="1">
    <location>
        <begin position="34"/>
        <end position="148"/>
    </location>
</feature>
<proteinExistence type="predicted"/>
<gene>
    <name evidence="2" type="ORF">ISALK_13355</name>
</gene>
<accession>A0AA43XN13</accession>
<evidence type="ECO:0000313" key="3">
    <source>
        <dbReference type="Proteomes" id="UP000449710"/>
    </source>
</evidence>
<sequence length="151" mass="17328">MKKGIIIGLGIVAVVVIVALSAYNGMEEETSDAEAVIQEYHQGLLDRDVNALQGLQVNRGENTINDQMWDGLNNVEVLSIQEDQEAKDWYIGQRQGEDEDPENILAFEVQANFDYENYASLYYMSGVQKRMYFLVREKENSPWLIEYIKLI</sequence>
<comment type="caution">
    <text evidence="2">The sequence shown here is derived from an EMBL/GenBank/DDBJ whole genome shotgun (WGS) entry which is preliminary data.</text>
</comment>
<organism evidence="2 3">
    <name type="scientific">Isachenkonia alkalipeptolytica</name>
    <dbReference type="NCBI Taxonomy" id="2565777"/>
    <lineage>
        <taxon>Bacteria</taxon>
        <taxon>Bacillati</taxon>
        <taxon>Bacillota</taxon>
        <taxon>Clostridia</taxon>
        <taxon>Eubacteriales</taxon>
        <taxon>Clostridiaceae</taxon>
        <taxon>Isachenkonia</taxon>
    </lineage>
</organism>